<accession>A0AAD8THN2</accession>
<keyword evidence="8" id="KW-1185">Reference proteome</keyword>
<evidence type="ECO:0000259" key="6">
    <source>
        <dbReference type="Pfam" id="PF26133"/>
    </source>
</evidence>
<dbReference type="InterPro" id="IPR038765">
    <property type="entry name" value="Papain-like_cys_pep_sf"/>
</dbReference>
<sequence>MKEAFPESADTYRSRSRKKKKDADIVTELLTRVEALEKNQRPPDQPMFLQDPQADAAPSQRRSSVGSTHLDGCGGSYPVDYVTEKTDCELYMLFRTASVKVAVGYVYPSEEGATHHHMPIPPGCVRVGVDEVVPAFESVELDIPRGDDERTLADVKHGFALWPKKYVVLLQRPPTPHSSPHEHQRPSTPPPSSPHEQQSPYLPERDPSMSPPPRDPPRKDLVENLSKLPTSMRNLHTWYGVAAKGGMETIMVRVKEEHYFQEYSVSVDFSELFQLYNLRALDKSIVSCYCLLKMLECKRDEIKDIGFIDPDTMHVKTIEEPLYNRDTPETLLRFLKRQRDKKTILWPYNFQFHFILIVIKMYEGEVEVFDSLTKEPIQYKSCFLMLKSVWETFIKEDQSHDWKPKLIWRANKKCAKQPPGTNLCGYYVCEYIHRIVSERANNERNRESTMVVHMREGQVVRYKVNAKADMVRNNMTLIRCPCRKCGLRQWIDPDSGQLEEHLLRRGFMLGFNEEPAANVGHEEEADIGREDEESPEHGVHHEEGEADEGDDDAGGDGGGDAERKQTPLTSPCGTLMFKSFS</sequence>
<feature type="compositionally biased region" description="Acidic residues" evidence="4">
    <location>
        <begin position="544"/>
        <end position="554"/>
    </location>
</feature>
<evidence type="ECO:0000259" key="5">
    <source>
        <dbReference type="Pfam" id="PF02902"/>
    </source>
</evidence>
<proteinExistence type="inferred from homology"/>
<organism evidence="7 8">
    <name type="scientific">Lolium multiflorum</name>
    <name type="common">Italian ryegrass</name>
    <name type="synonym">Lolium perenne subsp. multiflorum</name>
    <dbReference type="NCBI Taxonomy" id="4521"/>
    <lineage>
        <taxon>Eukaryota</taxon>
        <taxon>Viridiplantae</taxon>
        <taxon>Streptophyta</taxon>
        <taxon>Embryophyta</taxon>
        <taxon>Tracheophyta</taxon>
        <taxon>Spermatophyta</taxon>
        <taxon>Magnoliopsida</taxon>
        <taxon>Liliopsida</taxon>
        <taxon>Poales</taxon>
        <taxon>Poaceae</taxon>
        <taxon>BOP clade</taxon>
        <taxon>Pooideae</taxon>
        <taxon>Poodae</taxon>
        <taxon>Poeae</taxon>
        <taxon>Poeae Chloroplast Group 2 (Poeae type)</taxon>
        <taxon>Loliodinae</taxon>
        <taxon>Loliinae</taxon>
        <taxon>Lolium</taxon>
    </lineage>
</organism>
<dbReference type="PANTHER" id="PTHR33018">
    <property type="entry name" value="OS10G0338966 PROTEIN-RELATED"/>
    <property type="match status" value="1"/>
</dbReference>
<evidence type="ECO:0000256" key="2">
    <source>
        <dbReference type="ARBA" id="ARBA00022670"/>
    </source>
</evidence>
<evidence type="ECO:0000313" key="7">
    <source>
        <dbReference type="EMBL" id="KAK1682944.1"/>
    </source>
</evidence>
<dbReference type="InterPro" id="IPR003653">
    <property type="entry name" value="Peptidase_C48_C"/>
</dbReference>
<evidence type="ECO:0000256" key="3">
    <source>
        <dbReference type="ARBA" id="ARBA00022801"/>
    </source>
</evidence>
<dbReference type="Proteomes" id="UP001231189">
    <property type="component" value="Unassembled WGS sequence"/>
</dbReference>
<feature type="compositionally biased region" description="Basic and acidic residues" evidence="4">
    <location>
        <begin position="1"/>
        <end position="13"/>
    </location>
</feature>
<feature type="domain" description="DUF8039" evidence="6">
    <location>
        <begin position="77"/>
        <end position="169"/>
    </location>
</feature>
<feature type="region of interest" description="Disordered" evidence="4">
    <location>
        <begin position="35"/>
        <end position="69"/>
    </location>
</feature>
<dbReference type="PANTHER" id="PTHR33018:SF34">
    <property type="entry name" value="OS02G0472350 PROTEIN"/>
    <property type="match status" value="1"/>
</dbReference>
<feature type="region of interest" description="Disordered" evidence="4">
    <location>
        <begin position="517"/>
        <end position="581"/>
    </location>
</feature>
<name>A0AAD8THN2_LOLMU</name>
<dbReference type="InterPro" id="IPR058352">
    <property type="entry name" value="DUF8039"/>
</dbReference>
<dbReference type="Pfam" id="PF02902">
    <property type="entry name" value="Peptidase_C48"/>
    <property type="match status" value="1"/>
</dbReference>
<gene>
    <name evidence="7" type="ORF">QYE76_043792</name>
</gene>
<evidence type="ECO:0000313" key="8">
    <source>
        <dbReference type="Proteomes" id="UP001231189"/>
    </source>
</evidence>
<evidence type="ECO:0008006" key="9">
    <source>
        <dbReference type="Google" id="ProtNLM"/>
    </source>
</evidence>
<feature type="domain" description="Ubiquitin-like protease family profile" evidence="5">
    <location>
        <begin position="339"/>
        <end position="445"/>
    </location>
</feature>
<evidence type="ECO:0000256" key="4">
    <source>
        <dbReference type="SAM" id="MobiDB-lite"/>
    </source>
</evidence>
<protein>
    <recommendedName>
        <fullName evidence="9">Ubiquitin-like protease family profile domain-containing protein</fullName>
    </recommendedName>
</protein>
<feature type="region of interest" description="Disordered" evidence="4">
    <location>
        <begin position="172"/>
        <end position="222"/>
    </location>
</feature>
<evidence type="ECO:0000256" key="1">
    <source>
        <dbReference type="ARBA" id="ARBA00005234"/>
    </source>
</evidence>
<dbReference type="SUPFAM" id="SSF54001">
    <property type="entry name" value="Cysteine proteinases"/>
    <property type="match status" value="1"/>
</dbReference>
<dbReference type="GO" id="GO:0006508">
    <property type="term" value="P:proteolysis"/>
    <property type="evidence" value="ECO:0007669"/>
    <property type="project" value="UniProtKB-KW"/>
</dbReference>
<dbReference type="EMBL" id="JAUUTY010000002">
    <property type="protein sequence ID" value="KAK1682944.1"/>
    <property type="molecule type" value="Genomic_DNA"/>
</dbReference>
<dbReference type="AlphaFoldDB" id="A0AAD8THN2"/>
<comment type="similarity">
    <text evidence="1">Belongs to the peptidase C48 family.</text>
</comment>
<feature type="region of interest" description="Disordered" evidence="4">
    <location>
        <begin position="1"/>
        <end position="23"/>
    </location>
</feature>
<comment type="caution">
    <text evidence="7">The sequence shown here is derived from an EMBL/GenBank/DDBJ whole genome shotgun (WGS) entry which is preliminary data.</text>
</comment>
<keyword evidence="3" id="KW-0378">Hydrolase</keyword>
<dbReference type="Pfam" id="PF26133">
    <property type="entry name" value="DUF8039"/>
    <property type="match status" value="1"/>
</dbReference>
<dbReference type="GO" id="GO:0008234">
    <property type="term" value="F:cysteine-type peptidase activity"/>
    <property type="evidence" value="ECO:0007669"/>
    <property type="project" value="InterPro"/>
</dbReference>
<reference evidence="7" key="1">
    <citation type="submission" date="2023-07" db="EMBL/GenBank/DDBJ databases">
        <title>A chromosome-level genome assembly of Lolium multiflorum.</title>
        <authorList>
            <person name="Chen Y."/>
            <person name="Copetti D."/>
            <person name="Kolliker R."/>
            <person name="Studer B."/>
        </authorList>
    </citation>
    <scope>NUCLEOTIDE SEQUENCE</scope>
    <source>
        <strain evidence="7">02402/16</strain>
        <tissue evidence="7">Leaf</tissue>
    </source>
</reference>
<keyword evidence="2" id="KW-0645">Protease</keyword>
<dbReference type="Gene3D" id="3.40.395.10">
    <property type="entry name" value="Adenoviral Proteinase, Chain A"/>
    <property type="match status" value="1"/>
</dbReference>